<dbReference type="AlphaFoldDB" id="A0AAU7VXE0"/>
<dbReference type="EMBL" id="CP158357">
    <property type="protein sequence ID" value="XBX78431.1"/>
    <property type="molecule type" value="Genomic_DNA"/>
</dbReference>
<dbReference type="PANTHER" id="PTHR43309">
    <property type="entry name" value="5-OXOPROLINASE SUBUNIT C"/>
    <property type="match status" value="1"/>
</dbReference>
<evidence type="ECO:0000256" key="2">
    <source>
        <dbReference type="ARBA" id="ARBA00022801"/>
    </source>
</evidence>
<protein>
    <submittedName>
        <fullName evidence="5">Allophanate hydrolase</fullName>
    </submittedName>
</protein>
<dbReference type="SMART" id="SM00797">
    <property type="entry name" value="AHS2"/>
    <property type="match status" value="1"/>
</dbReference>
<name>A0AAU7VXE0_9MICO</name>
<dbReference type="InterPro" id="IPR029000">
    <property type="entry name" value="Cyclophilin-like_dom_sf"/>
</dbReference>
<reference evidence="5" key="1">
    <citation type="submission" date="2024-06" db="EMBL/GenBank/DDBJ databases">
        <title>Draft genome sequence of Microbacterium sp. strain A8/3-1, isolated from Oxytropis tragacanthoides Fisch. ex DC. Root nodules in the Altai region of Russia.</title>
        <authorList>
            <person name="Sazanova A."/>
            <person name="Guro P."/>
            <person name="Kuznetsova I."/>
            <person name="Belimov A."/>
            <person name="Safronova V."/>
        </authorList>
    </citation>
    <scope>NUCLEOTIDE SEQUENCE</scope>
    <source>
        <strain evidence="5">A8/3-1</strain>
    </source>
</reference>
<feature type="domain" description="Carboxyltransferase" evidence="4">
    <location>
        <begin position="26"/>
        <end position="307"/>
    </location>
</feature>
<dbReference type="GO" id="GO:0016787">
    <property type="term" value="F:hydrolase activity"/>
    <property type="evidence" value="ECO:0007669"/>
    <property type="project" value="UniProtKB-KW"/>
</dbReference>
<keyword evidence="3" id="KW-0067">ATP-binding</keyword>
<sequence>MTTAIHFHEVGWRTTFQDLGRAGTERFGVPRGGAADQGAARVANIFVGNPDTAPLIESLGGAVAFHASTDVLVSMTGSVGSISIDGVVVEQGQPLAIPAEAVVRVEAGANAARTYIAFNGTLATERFLGSAAPDARMGFTQAITAGSDADLATNITLIEQPYLGRALFRMPVPELVATSRDGVIRIVDCAYTDEIDGIRELLAGSVYTVTDRSDHVGIRLDGPVLHLAHDREIVSHGVPIGAIEIPHSDELIVLGRYRTLTAGYPIVGFVTRQSQDLIGQARPGQELRFAWTDRAAARQAALRFEAELTQLAAAALGAFSYLGLEVDADRIRSAGLTQ</sequence>
<proteinExistence type="predicted"/>
<keyword evidence="2 5" id="KW-0378">Hydrolase</keyword>
<organism evidence="5">
    <name type="scientific">Microbacterium sp. A8/3-1</name>
    <dbReference type="NCBI Taxonomy" id="3160749"/>
    <lineage>
        <taxon>Bacteria</taxon>
        <taxon>Bacillati</taxon>
        <taxon>Actinomycetota</taxon>
        <taxon>Actinomycetes</taxon>
        <taxon>Micrococcales</taxon>
        <taxon>Microbacteriaceae</taxon>
        <taxon>Microbacterium</taxon>
    </lineage>
</organism>
<dbReference type="Gene3D" id="2.40.100.10">
    <property type="entry name" value="Cyclophilin-like"/>
    <property type="match status" value="1"/>
</dbReference>
<dbReference type="RefSeq" id="WP_350351699.1">
    <property type="nucleotide sequence ID" value="NZ_CP158357.1"/>
</dbReference>
<dbReference type="PANTHER" id="PTHR43309:SF3">
    <property type="entry name" value="5-OXOPROLINASE SUBUNIT C"/>
    <property type="match status" value="1"/>
</dbReference>
<evidence type="ECO:0000256" key="1">
    <source>
        <dbReference type="ARBA" id="ARBA00022741"/>
    </source>
</evidence>
<dbReference type="InterPro" id="IPR052708">
    <property type="entry name" value="PxpC"/>
</dbReference>
<keyword evidence="1" id="KW-0547">Nucleotide-binding</keyword>
<accession>A0AAU7VXE0</accession>
<dbReference type="GO" id="GO:0005524">
    <property type="term" value="F:ATP binding"/>
    <property type="evidence" value="ECO:0007669"/>
    <property type="project" value="UniProtKB-KW"/>
</dbReference>
<gene>
    <name evidence="5" type="ORF">ABS642_21415</name>
</gene>
<dbReference type="InterPro" id="IPR003778">
    <property type="entry name" value="CT_A_B"/>
</dbReference>
<evidence type="ECO:0000259" key="4">
    <source>
        <dbReference type="SMART" id="SM00797"/>
    </source>
</evidence>
<evidence type="ECO:0000313" key="5">
    <source>
        <dbReference type="EMBL" id="XBX78431.1"/>
    </source>
</evidence>
<dbReference type="Pfam" id="PF02626">
    <property type="entry name" value="CT_A_B"/>
    <property type="match status" value="1"/>
</dbReference>
<evidence type="ECO:0000256" key="3">
    <source>
        <dbReference type="ARBA" id="ARBA00022840"/>
    </source>
</evidence>